<evidence type="ECO:0000313" key="1">
    <source>
        <dbReference type="EMBL" id="KAJ9070380.1"/>
    </source>
</evidence>
<sequence length="467" mass="50397">MADIAPSVLDADHQYVDYLVQLQPHPLLVDSNPSQLQFNMFLEEIKQHAHVTQRELLDEIQTMDDVQYMQPYFFTNTIAVKSSKETLKRISKCKGVMEISSNRRFPVARTSLLSHDAIVLNEVQWDGTPLWSIDYINATGLDAEIHARAAELRYANADTGVEFTHPALSEGYLGLTDDGYDHNYAWWDSNKVTNASRVNIRCGINAQAPCGDDDHGTHTMSTVVGKLGLGVSPSSKWMACKNMDMNFGSPESYLGCLQFFLAPTDLQGENPRPELRPHVIGNSYTCPPEEGCSSTTFSYALRALKQAGIVMAVSAGNLGTEGCGSIRYPPAIDPNSFGVGAINYLSDKRAYFSSMGPAPTRPSAVGLDVVAPGVNITGAALGGKFKALAGTSMAAPHVSGAALLIMAACPHLERNVDAIQNLLRLTATPLSATRGCGGDTRTTSPNNEYGYGKINVGKAIAECQTIQ</sequence>
<protein>
    <submittedName>
        <fullName evidence="1">Uncharacterized protein</fullName>
    </submittedName>
</protein>
<name>A0ACC2T7C2_9FUNG</name>
<organism evidence="1 2">
    <name type="scientific">Entomophthora muscae</name>
    <dbReference type="NCBI Taxonomy" id="34485"/>
    <lineage>
        <taxon>Eukaryota</taxon>
        <taxon>Fungi</taxon>
        <taxon>Fungi incertae sedis</taxon>
        <taxon>Zoopagomycota</taxon>
        <taxon>Entomophthoromycotina</taxon>
        <taxon>Entomophthoromycetes</taxon>
        <taxon>Entomophthorales</taxon>
        <taxon>Entomophthoraceae</taxon>
        <taxon>Entomophthora</taxon>
    </lineage>
</organism>
<dbReference type="EMBL" id="QTSX02003577">
    <property type="protein sequence ID" value="KAJ9070380.1"/>
    <property type="molecule type" value="Genomic_DNA"/>
</dbReference>
<keyword evidence="2" id="KW-1185">Reference proteome</keyword>
<proteinExistence type="predicted"/>
<accession>A0ACC2T7C2</accession>
<evidence type="ECO:0000313" key="2">
    <source>
        <dbReference type="Proteomes" id="UP001165960"/>
    </source>
</evidence>
<dbReference type="Proteomes" id="UP001165960">
    <property type="component" value="Unassembled WGS sequence"/>
</dbReference>
<reference evidence="1" key="1">
    <citation type="submission" date="2022-04" db="EMBL/GenBank/DDBJ databases">
        <title>Genome of the entomopathogenic fungus Entomophthora muscae.</title>
        <authorList>
            <person name="Elya C."/>
            <person name="Lovett B.R."/>
            <person name="Lee E."/>
            <person name="Macias A.M."/>
            <person name="Hajek A.E."/>
            <person name="De Bivort B.L."/>
            <person name="Kasson M.T."/>
            <person name="De Fine Licht H.H."/>
            <person name="Stajich J.E."/>
        </authorList>
    </citation>
    <scope>NUCLEOTIDE SEQUENCE</scope>
    <source>
        <strain evidence="1">Berkeley</strain>
    </source>
</reference>
<comment type="caution">
    <text evidence="1">The sequence shown here is derived from an EMBL/GenBank/DDBJ whole genome shotgun (WGS) entry which is preliminary data.</text>
</comment>
<gene>
    <name evidence="1" type="ORF">DSO57_1008677</name>
</gene>